<evidence type="ECO:0000313" key="3">
    <source>
        <dbReference type="Proteomes" id="UP000005952"/>
    </source>
</evidence>
<dbReference type="HOGENOM" id="CLU_2617228_0_0_5"/>
<evidence type="ECO:0000256" key="1">
    <source>
        <dbReference type="SAM" id="SignalP"/>
    </source>
</evidence>
<name>N0B7S7_9HYPH</name>
<dbReference type="AlphaFoldDB" id="N0B7S7"/>
<keyword evidence="3" id="KW-1185">Reference proteome</keyword>
<dbReference type="KEGG" id="hdt:HYPDE_24453"/>
<feature type="chain" id="PRO_5004105203" evidence="1">
    <location>
        <begin position="27"/>
        <end position="86"/>
    </location>
</feature>
<sequence>MRIAPLLAASVVAIGLSVAVGGPSQAAPISPIHQSQITQSIAQPVGYYWRRPYWRRGHCVRWRNICANRWGWGGWRFRRCMVRHGC</sequence>
<protein>
    <submittedName>
        <fullName evidence="2">Cellulase</fullName>
    </submittedName>
</protein>
<proteinExistence type="predicted"/>
<dbReference type="Proteomes" id="UP000005952">
    <property type="component" value="Chromosome"/>
</dbReference>
<accession>N0B7S7</accession>
<organism evidence="2 3">
    <name type="scientific">Hyphomicrobium denitrificans 1NES1</name>
    <dbReference type="NCBI Taxonomy" id="670307"/>
    <lineage>
        <taxon>Bacteria</taxon>
        <taxon>Pseudomonadati</taxon>
        <taxon>Pseudomonadota</taxon>
        <taxon>Alphaproteobacteria</taxon>
        <taxon>Hyphomicrobiales</taxon>
        <taxon>Hyphomicrobiaceae</taxon>
        <taxon>Hyphomicrobium</taxon>
    </lineage>
</organism>
<gene>
    <name evidence="2" type="ORF">HYPDE_24453</name>
</gene>
<evidence type="ECO:0000313" key="2">
    <source>
        <dbReference type="EMBL" id="AGK56576.1"/>
    </source>
</evidence>
<reference evidence="2 3" key="1">
    <citation type="journal article" date="2013" name="Genome Announc.">
        <title>Genome sequences for three denitrifying bacterial strains isolated from a uranium- and nitrate-contaminated subsurface environment.</title>
        <authorList>
            <person name="Venkatramanan R."/>
            <person name="Prakash O."/>
            <person name="Woyke T."/>
            <person name="Chain P."/>
            <person name="Goodwin L.A."/>
            <person name="Watson D."/>
            <person name="Brooks S."/>
            <person name="Kostka J.E."/>
            <person name="Green S.J."/>
        </authorList>
    </citation>
    <scope>NUCLEOTIDE SEQUENCE [LARGE SCALE GENOMIC DNA]</scope>
    <source>
        <strain evidence="2 3">1NES1</strain>
    </source>
</reference>
<keyword evidence="1" id="KW-0732">Signal</keyword>
<dbReference type="EMBL" id="CP005587">
    <property type="protein sequence ID" value="AGK56576.1"/>
    <property type="molecule type" value="Genomic_DNA"/>
</dbReference>
<feature type="signal peptide" evidence="1">
    <location>
        <begin position="1"/>
        <end position="26"/>
    </location>
</feature>
<dbReference type="OrthoDB" id="7933941at2"/>